<gene>
    <name evidence="3" type="ORF">GRI91_05150</name>
</gene>
<keyword evidence="2" id="KW-0812">Transmembrane</keyword>
<keyword evidence="2" id="KW-1133">Transmembrane helix</keyword>
<sequence>MEHCGLYRLRRAFGRIRRDSSASVATIAALSMPVVIGALGLAFDLNRGYEQRVFNQRAADLGALGAAMAYSSADNTSVLTPSARDIALANGLSGATINAELVEDFPNAGDKAVHVTVRKSVPYMLASVLGFSGSYDVEAEAYASMGGEKPFAAPCFLALSSGSQAIKVSGGASISASSCTVAAIGSIVNTSGSVTAHDIISGSGDVSTQSGALNAESIRYAGEFSAPEWNSQVTPSKDRTKGETALSDPLANDPALASARSQIGHADTVPALTNPTTPSGSDWSFSWSPSSAVAGYRTTPYGGEYYVPRGNYTVGRLEVAGGITVRFESGSRITVRNGLSIGGGSTVKFNDMDLYVNGGFNSGSSGVTIGDGALWIGAGAVNFEGTNVKGDGDVTIVGTMQLGGGQHLKMGKGNHFFGGLKVSGGGTAWLGDGDFISRGGVDLSGGDSTLELGAGDILIGRDSHHTAIKVGGGARMYMKDGKFSADGDIDTEGGSIIVFGKTANHYVNGDLRVKGSVLFGAGRYTVNGDFVNGTGGSPTWPQSTPLSGQTYGPRLADEDISGFEMVGVDVSFILAGTLNLAGGAKTKLIAPNEGVTGGQIAQLLIDSLTSSNTTWSGGSQSIFSGIVHLPHSKVTMTGGNSTLNDGHCFSLVADEIVVSGGAQTGSACAAIDDASGDDGGSTGGIRLVR</sequence>
<dbReference type="OrthoDB" id="7418122at2"/>
<dbReference type="Proteomes" id="UP000438476">
    <property type="component" value="Unassembled WGS sequence"/>
</dbReference>
<keyword evidence="2" id="KW-0472">Membrane</keyword>
<evidence type="ECO:0000313" key="3">
    <source>
        <dbReference type="EMBL" id="MXO65134.1"/>
    </source>
</evidence>
<feature type="region of interest" description="Disordered" evidence="1">
    <location>
        <begin position="229"/>
        <end position="251"/>
    </location>
</feature>
<name>A0A6I4T1P8_9SPHN</name>
<comment type="caution">
    <text evidence="3">The sequence shown here is derived from an EMBL/GenBank/DDBJ whole genome shotgun (WGS) entry which is preliminary data.</text>
</comment>
<evidence type="ECO:0000256" key="1">
    <source>
        <dbReference type="SAM" id="MobiDB-lite"/>
    </source>
</evidence>
<dbReference type="AlphaFoldDB" id="A0A6I4T1P8"/>
<reference evidence="3 4" key="1">
    <citation type="submission" date="2019-12" db="EMBL/GenBank/DDBJ databases">
        <title>Genomic-based taxomic classification of the family Erythrobacteraceae.</title>
        <authorList>
            <person name="Xu L."/>
        </authorList>
    </citation>
    <scope>NUCLEOTIDE SEQUENCE [LARGE SCALE GENOMIC DNA]</scope>
    <source>
        <strain evidence="3 4">LMG 29518</strain>
    </source>
</reference>
<keyword evidence="4" id="KW-1185">Reference proteome</keyword>
<proteinExistence type="predicted"/>
<evidence type="ECO:0000313" key="4">
    <source>
        <dbReference type="Proteomes" id="UP000438476"/>
    </source>
</evidence>
<evidence type="ECO:0000256" key="2">
    <source>
        <dbReference type="SAM" id="Phobius"/>
    </source>
</evidence>
<protein>
    <submittedName>
        <fullName evidence="3">Uncharacterized protein</fullName>
    </submittedName>
</protein>
<accession>A0A6I4T1P8</accession>
<feature type="transmembrane region" description="Helical" evidence="2">
    <location>
        <begin position="21"/>
        <end position="43"/>
    </location>
</feature>
<dbReference type="EMBL" id="WTYT01000002">
    <property type="protein sequence ID" value="MXO65134.1"/>
    <property type="molecule type" value="Genomic_DNA"/>
</dbReference>
<organism evidence="3 4">
    <name type="scientific">Altericroceibacterium endophyticum</name>
    <dbReference type="NCBI Taxonomy" id="1808508"/>
    <lineage>
        <taxon>Bacteria</taxon>
        <taxon>Pseudomonadati</taxon>
        <taxon>Pseudomonadota</taxon>
        <taxon>Alphaproteobacteria</taxon>
        <taxon>Sphingomonadales</taxon>
        <taxon>Erythrobacteraceae</taxon>
        <taxon>Altericroceibacterium</taxon>
    </lineage>
</organism>